<keyword evidence="2" id="KW-1185">Reference proteome</keyword>
<dbReference type="EMBL" id="VSRR010001513">
    <property type="protein sequence ID" value="MPC25814.1"/>
    <property type="molecule type" value="Genomic_DNA"/>
</dbReference>
<gene>
    <name evidence="1" type="ORF">E2C01_018937</name>
</gene>
<dbReference type="AlphaFoldDB" id="A0A5B7DYF9"/>
<accession>A0A5B7DYF9</accession>
<name>A0A5B7DYF9_PORTR</name>
<proteinExistence type="predicted"/>
<sequence>MPFGCREKNVELPISATTRYVINAPPALHHHRLSRRLWIPSLHRAAMGETRRRCQMGVSRWNLMSGFRWRCNCLPPKMRFGGDLP</sequence>
<evidence type="ECO:0000313" key="2">
    <source>
        <dbReference type="Proteomes" id="UP000324222"/>
    </source>
</evidence>
<comment type="caution">
    <text evidence="1">The sequence shown here is derived from an EMBL/GenBank/DDBJ whole genome shotgun (WGS) entry which is preliminary data.</text>
</comment>
<reference evidence="1 2" key="1">
    <citation type="submission" date="2019-05" db="EMBL/GenBank/DDBJ databases">
        <title>Another draft genome of Portunus trituberculatus and its Hox gene families provides insights of decapod evolution.</title>
        <authorList>
            <person name="Jeong J.-H."/>
            <person name="Song I."/>
            <person name="Kim S."/>
            <person name="Choi T."/>
            <person name="Kim D."/>
            <person name="Ryu S."/>
            <person name="Kim W."/>
        </authorList>
    </citation>
    <scope>NUCLEOTIDE SEQUENCE [LARGE SCALE GENOMIC DNA]</scope>
    <source>
        <tissue evidence="1">Muscle</tissue>
    </source>
</reference>
<organism evidence="1 2">
    <name type="scientific">Portunus trituberculatus</name>
    <name type="common">Swimming crab</name>
    <name type="synonym">Neptunus trituberculatus</name>
    <dbReference type="NCBI Taxonomy" id="210409"/>
    <lineage>
        <taxon>Eukaryota</taxon>
        <taxon>Metazoa</taxon>
        <taxon>Ecdysozoa</taxon>
        <taxon>Arthropoda</taxon>
        <taxon>Crustacea</taxon>
        <taxon>Multicrustacea</taxon>
        <taxon>Malacostraca</taxon>
        <taxon>Eumalacostraca</taxon>
        <taxon>Eucarida</taxon>
        <taxon>Decapoda</taxon>
        <taxon>Pleocyemata</taxon>
        <taxon>Brachyura</taxon>
        <taxon>Eubrachyura</taxon>
        <taxon>Portunoidea</taxon>
        <taxon>Portunidae</taxon>
        <taxon>Portuninae</taxon>
        <taxon>Portunus</taxon>
    </lineage>
</organism>
<dbReference type="Proteomes" id="UP000324222">
    <property type="component" value="Unassembled WGS sequence"/>
</dbReference>
<protein>
    <submittedName>
        <fullName evidence="1">Uncharacterized protein</fullName>
    </submittedName>
</protein>
<evidence type="ECO:0000313" key="1">
    <source>
        <dbReference type="EMBL" id="MPC25814.1"/>
    </source>
</evidence>